<dbReference type="AlphaFoldDB" id="A0A1I7YZQ1"/>
<evidence type="ECO:0000313" key="2">
    <source>
        <dbReference type="Proteomes" id="UP000095287"/>
    </source>
</evidence>
<dbReference type="PANTHER" id="PTHR19855">
    <property type="entry name" value="WD40 REPEAT PROTEIN 12, 37"/>
    <property type="match status" value="1"/>
</dbReference>
<evidence type="ECO:0000259" key="1">
    <source>
        <dbReference type="PROSITE" id="PS50181"/>
    </source>
</evidence>
<organism evidence="2 3">
    <name type="scientific">Steinernema glaseri</name>
    <dbReference type="NCBI Taxonomy" id="37863"/>
    <lineage>
        <taxon>Eukaryota</taxon>
        <taxon>Metazoa</taxon>
        <taxon>Ecdysozoa</taxon>
        <taxon>Nematoda</taxon>
        <taxon>Chromadorea</taxon>
        <taxon>Rhabditida</taxon>
        <taxon>Tylenchina</taxon>
        <taxon>Panagrolaimomorpha</taxon>
        <taxon>Strongyloidoidea</taxon>
        <taxon>Steinernematidae</taxon>
        <taxon>Steinernema</taxon>
    </lineage>
</organism>
<dbReference type="InterPro" id="IPR036322">
    <property type="entry name" value="WD40_repeat_dom_sf"/>
</dbReference>
<dbReference type="SUPFAM" id="SSF50978">
    <property type="entry name" value="WD40 repeat-like"/>
    <property type="match status" value="1"/>
</dbReference>
<evidence type="ECO:0000313" key="3">
    <source>
        <dbReference type="WBParaSite" id="L893_g21378.t1"/>
    </source>
</evidence>
<reference evidence="3" key="1">
    <citation type="submission" date="2016-11" db="UniProtKB">
        <authorList>
            <consortium name="WormBaseParasite"/>
        </authorList>
    </citation>
    <scope>IDENTIFICATION</scope>
</reference>
<dbReference type="Gene3D" id="2.130.10.10">
    <property type="entry name" value="YVTN repeat-like/Quinoprotein amine dehydrogenase"/>
    <property type="match status" value="1"/>
</dbReference>
<dbReference type="Proteomes" id="UP000095287">
    <property type="component" value="Unplaced"/>
</dbReference>
<dbReference type="WBParaSite" id="L893_g21378.t1">
    <property type="protein sequence ID" value="L893_g21378.t1"/>
    <property type="gene ID" value="L893_g21378"/>
</dbReference>
<dbReference type="Pfam" id="PF00400">
    <property type="entry name" value="WD40"/>
    <property type="match status" value="1"/>
</dbReference>
<dbReference type="InterPro" id="IPR001680">
    <property type="entry name" value="WD40_rpt"/>
</dbReference>
<dbReference type="PROSITE" id="PS50181">
    <property type="entry name" value="FBOX"/>
    <property type="match status" value="1"/>
</dbReference>
<keyword evidence="2" id="KW-1185">Reference proteome</keyword>
<protein>
    <submittedName>
        <fullName evidence="3">F-box domain-containing protein</fullName>
    </submittedName>
</protein>
<sequence>MCGVGLLDMPPEVKVNILNRVSARDLWDNVRPVNTDLNEFLHNDHYWTNRLKTISRVHLSKLEKHHPSFDPIRKSLFVEREYRRWSRKGNSDVPNDDFIARPCHDGTVDAVKLFSNFAGDKRFCITGARDHKIALWDLSKMQEMIETGDNSIKPIVAEKREAHDGWIWQFCVESTRGDIVNMFSCGWDKSVRNWRVTPTGITELGITVGEHAHLCMSADRNLLYSGTMKGGVRIIDLRATERRVRDVVLHRGAVLDIIAPSSTDYLYTTSEDGTVAMHDRRNWKRIHASRMPNGDGYFSSISMRDNILMAHSSKGWFTCMDKTNLRRIIMPYTPNIESDKSRQILLKEGALFVKGEREVHVYTTGKQPYLIGKTGRFDSVMARMDYAGGVMALGSGSGEVLFYFADRHSYDEFF</sequence>
<feature type="domain" description="F-box" evidence="1">
    <location>
        <begin position="3"/>
        <end position="50"/>
    </location>
</feature>
<proteinExistence type="predicted"/>
<dbReference type="PANTHER" id="PTHR19855:SF33">
    <property type="entry name" value="F-BOX_WD REPEAT-CONTAINING PROTEIN MEC-15"/>
    <property type="match status" value="1"/>
</dbReference>
<name>A0A1I7YZQ1_9BILA</name>
<dbReference type="InterPro" id="IPR015943">
    <property type="entry name" value="WD40/YVTN_repeat-like_dom_sf"/>
</dbReference>
<dbReference type="InterPro" id="IPR036047">
    <property type="entry name" value="F-box-like_dom_sf"/>
</dbReference>
<dbReference type="SUPFAM" id="SSF81383">
    <property type="entry name" value="F-box domain"/>
    <property type="match status" value="1"/>
</dbReference>
<accession>A0A1I7YZQ1</accession>
<dbReference type="InterPro" id="IPR001810">
    <property type="entry name" value="F-box_dom"/>
</dbReference>
<dbReference type="SMART" id="SM00320">
    <property type="entry name" value="WD40"/>
    <property type="match status" value="4"/>
</dbReference>